<accession>A0A0F7S6D2</accession>
<dbReference type="InterPro" id="IPR050987">
    <property type="entry name" value="AtrR-like"/>
</dbReference>
<dbReference type="Proteomes" id="UP000242770">
    <property type="component" value="Unassembled WGS sequence"/>
</dbReference>
<evidence type="ECO:0000259" key="6">
    <source>
        <dbReference type="SMART" id="SM00906"/>
    </source>
</evidence>
<keyword evidence="8" id="KW-1185">Reference proteome</keyword>
<reference evidence="8" key="1">
    <citation type="submission" date="2014-06" db="EMBL/GenBank/DDBJ databases">
        <authorList>
            <person name="Berkman P.J."/>
        </authorList>
    </citation>
    <scope>NUCLEOTIDE SEQUENCE [LARGE SCALE GENOMIC DNA]</scope>
</reference>
<dbReference type="SUPFAM" id="SSF56784">
    <property type="entry name" value="HAD-like"/>
    <property type="match status" value="1"/>
</dbReference>
<organism evidence="7 8">
    <name type="scientific">Sporisorium scitamineum</name>
    <dbReference type="NCBI Taxonomy" id="49012"/>
    <lineage>
        <taxon>Eukaryota</taxon>
        <taxon>Fungi</taxon>
        <taxon>Dikarya</taxon>
        <taxon>Basidiomycota</taxon>
        <taxon>Ustilaginomycotina</taxon>
        <taxon>Ustilaginomycetes</taxon>
        <taxon>Ustilaginales</taxon>
        <taxon>Ustilaginaceae</taxon>
        <taxon>Sporisorium</taxon>
    </lineage>
</organism>
<proteinExistence type="predicted"/>
<evidence type="ECO:0000256" key="1">
    <source>
        <dbReference type="ARBA" id="ARBA00004123"/>
    </source>
</evidence>
<dbReference type="InterPro" id="IPR036412">
    <property type="entry name" value="HAD-like_sf"/>
</dbReference>
<protein>
    <recommendedName>
        <fullName evidence="6">Xylanolytic transcriptional activator regulatory domain-containing protein</fullName>
    </recommendedName>
</protein>
<dbReference type="GO" id="GO:0006351">
    <property type="term" value="P:DNA-templated transcription"/>
    <property type="evidence" value="ECO:0007669"/>
    <property type="project" value="InterPro"/>
</dbReference>
<dbReference type="InterPro" id="IPR023214">
    <property type="entry name" value="HAD_sf"/>
</dbReference>
<keyword evidence="2" id="KW-0479">Metal-binding</keyword>
<keyword evidence="4" id="KW-0539">Nucleus</keyword>
<comment type="subcellular location">
    <subcellularLocation>
        <location evidence="1">Nucleus</location>
    </subcellularLocation>
</comment>
<dbReference type="SMART" id="SM00906">
    <property type="entry name" value="Fungal_trans"/>
    <property type="match status" value="1"/>
</dbReference>
<feature type="compositionally biased region" description="Polar residues" evidence="5">
    <location>
        <begin position="511"/>
        <end position="521"/>
    </location>
</feature>
<feature type="domain" description="Xylanolytic transcriptional activator regulatory" evidence="6">
    <location>
        <begin position="662"/>
        <end position="736"/>
    </location>
</feature>
<dbReference type="GO" id="GO:0003700">
    <property type="term" value="F:DNA-binding transcription factor activity"/>
    <property type="evidence" value="ECO:0007669"/>
    <property type="project" value="InterPro"/>
</dbReference>
<evidence type="ECO:0000256" key="5">
    <source>
        <dbReference type="SAM" id="MobiDB-lite"/>
    </source>
</evidence>
<feature type="compositionally biased region" description="Polar residues" evidence="5">
    <location>
        <begin position="486"/>
        <end position="503"/>
    </location>
</feature>
<dbReference type="CDD" id="cd12148">
    <property type="entry name" value="fungal_TF_MHR"/>
    <property type="match status" value="1"/>
</dbReference>
<dbReference type="InterPro" id="IPR006357">
    <property type="entry name" value="HAD-SF_hydro_IIA"/>
</dbReference>
<dbReference type="PANTHER" id="PTHR46910:SF3">
    <property type="entry name" value="HALOTOLERANCE PROTEIN 9-RELATED"/>
    <property type="match status" value="1"/>
</dbReference>
<dbReference type="InterPro" id="IPR007219">
    <property type="entry name" value="XnlR_reg_dom"/>
</dbReference>
<feature type="region of interest" description="Disordered" evidence="5">
    <location>
        <begin position="455"/>
        <end position="524"/>
    </location>
</feature>
<keyword evidence="3" id="KW-0238">DNA-binding</keyword>
<dbReference type="GO" id="GO:0008270">
    <property type="term" value="F:zinc ion binding"/>
    <property type="evidence" value="ECO:0007669"/>
    <property type="project" value="InterPro"/>
</dbReference>
<dbReference type="AlphaFoldDB" id="A0A0F7S6D2"/>
<dbReference type="GO" id="GO:0003677">
    <property type="term" value="F:DNA binding"/>
    <property type="evidence" value="ECO:0007669"/>
    <property type="project" value="UniProtKB-KW"/>
</dbReference>
<dbReference type="EMBL" id="CCFA01002560">
    <property type="protein sequence ID" value="CDW97906.1"/>
    <property type="molecule type" value="Genomic_DNA"/>
</dbReference>
<evidence type="ECO:0000256" key="4">
    <source>
        <dbReference type="ARBA" id="ARBA00023242"/>
    </source>
</evidence>
<evidence type="ECO:0000313" key="7">
    <source>
        <dbReference type="EMBL" id="CDW97906.1"/>
    </source>
</evidence>
<feature type="compositionally biased region" description="Low complexity" evidence="5">
    <location>
        <begin position="463"/>
        <end position="485"/>
    </location>
</feature>
<gene>
    <name evidence="7" type="primary">SSCI42850.1</name>
</gene>
<dbReference type="STRING" id="49012.A0A0F7S6D2"/>
<feature type="region of interest" description="Disordered" evidence="5">
    <location>
        <begin position="326"/>
        <end position="369"/>
    </location>
</feature>
<name>A0A0F7S6D2_9BASI</name>
<sequence>MSAPRYNVLIDLNGTCHIGDKPTDGAVEAIQKLRAAQQEHQGRLNIRFCSNTSKESSSSLLSRLRRVGLGADLVSAHDVFTSLDAAKRLVSRRKLRALLLLSQSAQSSFTEEPNLTEDFFLARPEMDPATLSPDEKSRLRSCNAVVIGLCPELMTQKWLDEAFRLLSGEYGATEQVALIATHCAMYHRPSEGAPLSMGPGAFVSALEAACRRDADSTTVCGKPSQAFLQECIAGMIAADESMNDYTNIIVSLRYRLDEKFECTFKNSRGIPLSILLIPLECEKIGDDLDADLGKGTWQLGLRRILGDSHWQVQSWRRLHAQFSGQHSSLMTPGLSPATPSPSALTKRDRSSMADEQTALPQSDRSQKRTRYHKLANEQFLDALWQVLEGENQDMQMFSLENESLSPHSHASHLSTGLGAPTGAFPDSLAADWSLGGALSLNVPFTFDAAAGPTPERFPSMQIPTKPTLSVTSSSSAETSPATAPSNLQDSRSSRSRSFTNAATTKKDEQNDTLSTQNQPAQTYLEAGPPSEDLWAFMGTKIPQQHRRSLLHTFLSTTYVLWPTFILSEFLATLKDESERQNATFVCLVIACCAVAARQEAGSVKGGHAAEWGRTFGFFELYLDIRRLAPRNTDWASLNHIQALFYLSHYCFGASGPFGVTRAHYLMNGCVSKCFDVGLHRSAETYTDAFTPSEIEARRRTVWAVYCGDKISAAYGRPVMLRLSDMDVPEINADSDEYTERLPAATSFDRACTLRPWHRAAIRLFCVLERVIDKINLPACSASAALERVMRKKPKRPRQSENHNDSCMADHEPIGFEEELELVDDFRFADTPTPTSAHDDDPMYQAHVERLRTTAAFIKIFIYRHLLFAANTNLSRQPPRTDYRDEMVKWCRELLLSQRKMIQRGDYTDFGSVMSYQLSQTGRGLIPAIYITSRLMDPSQDPSSSAVLKEAQELLVLAYDLLRQLSDRFTASNRQLQIMQSAFRRLDLSLKKRHHKNGAKGAHDSSSRWHGATEGKGAQGVAAASSADKEMTSGLDLIAGVAGAELLGAEGLGESTASNEEEDEFEDDLDRDKKPGWISDLPINQPAEKTASHPVSAFVGWPPSSGLPPREE</sequence>
<evidence type="ECO:0000313" key="8">
    <source>
        <dbReference type="Proteomes" id="UP000242770"/>
    </source>
</evidence>
<evidence type="ECO:0000256" key="2">
    <source>
        <dbReference type="ARBA" id="ARBA00022723"/>
    </source>
</evidence>
<dbReference type="Gene3D" id="3.40.50.1000">
    <property type="entry name" value="HAD superfamily/HAD-like"/>
    <property type="match status" value="2"/>
</dbReference>
<dbReference type="Pfam" id="PF04082">
    <property type="entry name" value="Fungal_trans"/>
    <property type="match status" value="1"/>
</dbReference>
<feature type="compositionally biased region" description="Acidic residues" evidence="5">
    <location>
        <begin position="1058"/>
        <end position="1068"/>
    </location>
</feature>
<dbReference type="GO" id="GO:0005634">
    <property type="term" value="C:nucleus"/>
    <property type="evidence" value="ECO:0007669"/>
    <property type="project" value="UniProtKB-SubCell"/>
</dbReference>
<dbReference type="PANTHER" id="PTHR46910">
    <property type="entry name" value="TRANSCRIPTION FACTOR PDR1"/>
    <property type="match status" value="1"/>
</dbReference>
<feature type="compositionally biased region" description="Basic and acidic residues" evidence="5">
    <location>
        <begin position="1000"/>
        <end position="1012"/>
    </location>
</feature>
<feature type="region of interest" description="Disordered" evidence="5">
    <location>
        <begin position="993"/>
        <end position="1026"/>
    </location>
</feature>
<dbReference type="Pfam" id="PF13344">
    <property type="entry name" value="Hydrolase_6"/>
    <property type="match status" value="1"/>
</dbReference>
<evidence type="ECO:0000256" key="3">
    <source>
        <dbReference type="ARBA" id="ARBA00023125"/>
    </source>
</evidence>
<feature type="region of interest" description="Disordered" evidence="5">
    <location>
        <begin position="1051"/>
        <end position="1111"/>
    </location>
</feature>